<accession>A0AAD7ITC6</accession>
<gene>
    <name evidence="2" type="ORF">B0H16DRAFT_1849335</name>
</gene>
<evidence type="ECO:0000313" key="3">
    <source>
        <dbReference type="Proteomes" id="UP001215598"/>
    </source>
</evidence>
<dbReference type="AlphaFoldDB" id="A0AAD7ITC6"/>
<dbReference type="Proteomes" id="UP001215598">
    <property type="component" value="Unassembled WGS sequence"/>
</dbReference>
<sequence length="311" mass="34231">MNVRFCSCCFGFAENGFFFGRCIRVNNAHARYTLHLWARGGTCIRCVHILLASCILGYIGAVLVSRTARVLQENEYKNSAVDTIEMVGITRSTYTTTLSSPSSPTPALTNPQGLQSPSALVAHRTVSLFLPSSLFLLLSLVIPFVLCFPFFSCCSSSPLIKRSGAGVRMYVYPHCPGSWCRLGRGARCDAAVREDAIETRVDRLGRDAMRRTGAVETRYGGLRRVDAEGRGAVGAVETRVDRLGGPPCDVMRRAPAPWRRDTIRVVSGRRCRRARARARWTRKGEAMGGGASEMRIWRIFVWTCGGGARAV</sequence>
<evidence type="ECO:0000256" key="1">
    <source>
        <dbReference type="SAM" id="Phobius"/>
    </source>
</evidence>
<evidence type="ECO:0000313" key="2">
    <source>
        <dbReference type="EMBL" id="KAJ7748430.1"/>
    </source>
</evidence>
<reference evidence="2" key="1">
    <citation type="submission" date="2023-03" db="EMBL/GenBank/DDBJ databases">
        <title>Massive genome expansion in bonnet fungi (Mycena s.s.) driven by repeated elements and novel gene families across ecological guilds.</title>
        <authorList>
            <consortium name="Lawrence Berkeley National Laboratory"/>
            <person name="Harder C.B."/>
            <person name="Miyauchi S."/>
            <person name="Viragh M."/>
            <person name="Kuo A."/>
            <person name="Thoen E."/>
            <person name="Andreopoulos B."/>
            <person name="Lu D."/>
            <person name="Skrede I."/>
            <person name="Drula E."/>
            <person name="Henrissat B."/>
            <person name="Morin E."/>
            <person name="Kohler A."/>
            <person name="Barry K."/>
            <person name="LaButti K."/>
            <person name="Morin E."/>
            <person name="Salamov A."/>
            <person name="Lipzen A."/>
            <person name="Mereny Z."/>
            <person name="Hegedus B."/>
            <person name="Baldrian P."/>
            <person name="Stursova M."/>
            <person name="Weitz H."/>
            <person name="Taylor A."/>
            <person name="Grigoriev I.V."/>
            <person name="Nagy L.G."/>
            <person name="Martin F."/>
            <person name="Kauserud H."/>
        </authorList>
    </citation>
    <scope>NUCLEOTIDE SEQUENCE</scope>
    <source>
        <strain evidence="2">CBHHK182m</strain>
    </source>
</reference>
<dbReference type="EMBL" id="JARKIB010000073">
    <property type="protein sequence ID" value="KAJ7748430.1"/>
    <property type="molecule type" value="Genomic_DNA"/>
</dbReference>
<comment type="caution">
    <text evidence="2">The sequence shown here is derived from an EMBL/GenBank/DDBJ whole genome shotgun (WGS) entry which is preliminary data.</text>
</comment>
<proteinExistence type="predicted"/>
<name>A0AAD7ITC6_9AGAR</name>
<keyword evidence="3" id="KW-1185">Reference proteome</keyword>
<protein>
    <submittedName>
        <fullName evidence="2">Uncharacterized protein</fullName>
    </submittedName>
</protein>
<keyword evidence="1" id="KW-0472">Membrane</keyword>
<feature type="transmembrane region" description="Helical" evidence="1">
    <location>
        <begin position="128"/>
        <end position="151"/>
    </location>
</feature>
<keyword evidence="1" id="KW-1133">Transmembrane helix</keyword>
<organism evidence="2 3">
    <name type="scientific">Mycena metata</name>
    <dbReference type="NCBI Taxonomy" id="1033252"/>
    <lineage>
        <taxon>Eukaryota</taxon>
        <taxon>Fungi</taxon>
        <taxon>Dikarya</taxon>
        <taxon>Basidiomycota</taxon>
        <taxon>Agaricomycotina</taxon>
        <taxon>Agaricomycetes</taxon>
        <taxon>Agaricomycetidae</taxon>
        <taxon>Agaricales</taxon>
        <taxon>Marasmiineae</taxon>
        <taxon>Mycenaceae</taxon>
        <taxon>Mycena</taxon>
    </lineage>
</organism>
<keyword evidence="1" id="KW-0812">Transmembrane</keyword>